<dbReference type="Pfam" id="PF13005">
    <property type="entry name" value="zf-IS66"/>
    <property type="match status" value="1"/>
</dbReference>
<protein>
    <submittedName>
        <fullName evidence="3">IS66 family element, transposase</fullName>
    </submittedName>
</protein>
<dbReference type="InterPro" id="IPR004291">
    <property type="entry name" value="Transposase_IS66_central"/>
</dbReference>
<proteinExistence type="predicted"/>
<feature type="non-terminal residue" evidence="3">
    <location>
        <position position="181"/>
    </location>
</feature>
<dbReference type="PANTHER" id="PTHR33678">
    <property type="entry name" value="BLL1576 PROTEIN"/>
    <property type="match status" value="1"/>
</dbReference>
<dbReference type="Proteomes" id="UP000003561">
    <property type="component" value="Unassembled WGS sequence"/>
</dbReference>
<dbReference type="EMBL" id="ACFY01000007">
    <property type="protein sequence ID" value="EEG95917.1"/>
    <property type="molecule type" value="Genomic_DNA"/>
</dbReference>
<evidence type="ECO:0000313" key="3">
    <source>
        <dbReference type="EMBL" id="EEG95917.1"/>
    </source>
</evidence>
<sequence length="181" mass="21248">MEYMTESFVREELRITPAKVERIHYYQEKWQCPECRKDGDGIFAESRIPAALIPHSPASPSMTVYVAMEKIGMAVPYYRQEFLMNQLGFTLPRETMANWIIYTAENYFYLIYDRLHEELLKRDLVHADETTCQVLREKGRTAEQTSYMWLYATGNDGLTPIVLYDYQPSRKGSCAQKFLEV</sequence>
<evidence type="ECO:0000259" key="1">
    <source>
        <dbReference type="Pfam" id="PF03050"/>
    </source>
</evidence>
<gene>
    <name evidence="3" type="ORF">ROSEINA2194_00194</name>
</gene>
<dbReference type="eggNOG" id="COG3316">
    <property type="taxonomic scope" value="Bacteria"/>
</dbReference>
<evidence type="ECO:0000259" key="2">
    <source>
        <dbReference type="Pfam" id="PF13005"/>
    </source>
</evidence>
<organism evidence="3 4">
    <name type="scientific">Roseburia inulinivorans DSM 16841</name>
    <dbReference type="NCBI Taxonomy" id="622312"/>
    <lineage>
        <taxon>Bacteria</taxon>
        <taxon>Bacillati</taxon>
        <taxon>Bacillota</taxon>
        <taxon>Clostridia</taxon>
        <taxon>Lachnospirales</taxon>
        <taxon>Lachnospiraceae</taxon>
        <taxon>Roseburia</taxon>
    </lineage>
</organism>
<feature type="domain" description="Transposase IS66 zinc-finger binding" evidence="2">
    <location>
        <begin position="2"/>
        <end position="35"/>
    </location>
</feature>
<dbReference type="Pfam" id="PF03050">
    <property type="entry name" value="DDE_Tnp_IS66"/>
    <property type="match status" value="1"/>
</dbReference>
<dbReference type="InterPro" id="IPR024474">
    <property type="entry name" value="Znf_dom_IS66"/>
</dbReference>
<comment type="caution">
    <text evidence="3">The sequence shown here is derived from an EMBL/GenBank/DDBJ whole genome shotgun (WGS) entry which is preliminary data.</text>
</comment>
<accession>C0FNA0</accession>
<feature type="domain" description="Transposase IS66 central" evidence="1">
    <location>
        <begin position="56"/>
        <end position="180"/>
    </location>
</feature>
<dbReference type="AlphaFoldDB" id="C0FNA0"/>
<evidence type="ECO:0000313" key="4">
    <source>
        <dbReference type="Proteomes" id="UP000003561"/>
    </source>
</evidence>
<dbReference type="PANTHER" id="PTHR33678:SF2">
    <property type="match status" value="1"/>
</dbReference>
<name>C0FNA0_9FIRM</name>
<reference evidence="3 4" key="1">
    <citation type="submission" date="2009-02" db="EMBL/GenBank/DDBJ databases">
        <authorList>
            <person name="Fulton L."/>
            <person name="Clifton S."/>
            <person name="Fulton B."/>
            <person name="Xu J."/>
            <person name="Minx P."/>
            <person name="Pepin K.H."/>
            <person name="Johnson M."/>
            <person name="Bhonagiri V."/>
            <person name="Nash W.E."/>
            <person name="Mardis E.R."/>
            <person name="Wilson R.K."/>
        </authorList>
    </citation>
    <scope>NUCLEOTIDE SEQUENCE [LARGE SCALE GENOMIC DNA]</scope>
    <source>
        <strain evidence="3 4">DSM 16841</strain>
    </source>
</reference>
<dbReference type="InterPro" id="IPR052344">
    <property type="entry name" value="Transposase-related"/>
</dbReference>
<reference evidence="3 4" key="2">
    <citation type="submission" date="2009-03" db="EMBL/GenBank/DDBJ databases">
        <title>Draft genome sequence of Roseburia inulinivorans (DSM 16841).</title>
        <authorList>
            <person name="Sudarsanam P."/>
            <person name="Ley R."/>
            <person name="Guruge J."/>
            <person name="Turnbaugh P.J."/>
            <person name="Mahowald M."/>
            <person name="Liep D."/>
            <person name="Gordon J."/>
        </authorList>
    </citation>
    <scope>NUCLEOTIDE SEQUENCE [LARGE SCALE GENOMIC DNA]</scope>
    <source>
        <strain evidence="3 4">DSM 16841</strain>
    </source>
</reference>